<keyword evidence="8" id="KW-1185">Reference proteome</keyword>
<sequence>MVNVQEKVTEMLVEKLNIEPSQVTPTANFIKDLGIDSLDYIELIMEFEQVFDIRIPDTEGEQLKTVGQAVDYIEKKLNEPKSVA</sequence>
<dbReference type="Proteomes" id="UP001232063">
    <property type="component" value="Unassembled WGS sequence"/>
</dbReference>
<dbReference type="NCBIfam" id="NF002150">
    <property type="entry name" value="PRK00982.1-4"/>
    <property type="match status" value="1"/>
</dbReference>
<evidence type="ECO:0000256" key="1">
    <source>
        <dbReference type="ARBA" id="ARBA00022450"/>
    </source>
</evidence>
<dbReference type="HAMAP" id="MF_01217">
    <property type="entry name" value="Acyl_carrier"/>
    <property type="match status" value="1"/>
</dbReference>
<keyword evidence="1 3" id="KW-0596">Phosphopantetheine</keyword>
<dbReference type="AlphaFoldDB" id="A0AAE3R811"/>
<comment type="PTM">
    <text evidence="5">4'-phosphopantetheine is transferred from CoA to a specific serine of apo-ACP by acpS.</text>
</comment>
<dbReference type="InterPro" id="IPR036736">
    <property type="entry name" value="ACP-like_sf"/>
</dbReference>
<evidence type="ECO:0000259" key="6">
    <source>
        <dbReference type="PROSITE" id="PS50075"/>
    </source>
</evidence>
<dbReference type="Gene3D" id="1.10.1200.10">
    <property type="entry name" value="ACP-like"/>
    <property type="match status" value="1"/>
</dbReference>
<dbReference type="PANTHER" id="PTHR20863:SF76">
    <property type="entry name" value="CARRIER DOMAIN-CONTAINING PROTEIN"/>
    <property type="match status" value="1"/>
</dbReference>
<keyword evidence="3" id="KW-0444">Lipid biosynthesis</keyword>
<dbReference type="RefSeq" id="WP_314512526.1">
    <property type="nucleotide sequence ID" value="NZ_JASJOU010000005.1"/>
</dbReference>
<comment type="similarity">
    <text evidence="3">Belongs to the acyl carrier protein (ACP) family.</text>
</comment>
<evidence type="ECO:0000256" key="2">
    <source>
        <dbReference type="ARBA" id="ARBA00022553"/>
    </source>
</evidence>
<dbReference type="GO" id="GO:0009245">
    <property type="term" value="P:lipid A biosynthetic process"/>
    <property type="evidence" value="ECO:0007669"/>
    <property type="project" value="TreeGrafter"/>
</dbReference>
<feature type="domain" description="Carrier" evidence="6">
    <location>
        <begin position="2"/>
        <end position="77"/>
    </location>
</feature>
<organism evidence="7 8">
    <name type="scientific">Xanthocytophaga agilis</name>
    <dbReference type="NCBI Taxonomy" id="3048010"/>
    <lineage>
        <taxon>Bacteria</taxon>
        <taxon>Pseudomonadati</taxon>
        <taxon>Bacteroidota</taxon>
        <taxon>Cytophagia</taxon>
        <taxon>Cytophagales</taxon>
        <taxon>Rhodocytophagaceae</taxon>
        <taxon>Xanthocytophaga</taxon>
    </lineage>
</organism>
<dbReference type="NCBIfam" id="TIGR00517">
    <property type="entry name" value="acyl_carrier"/>
    <property type="match status" value="1"/>
</dbReference>
<dbReference type="GO" id="GO:0000036">
    <property type="term" value="F:acyl carrier activity"/>
    <property type="evidence" value="ECO:0007669"/>
    <property type="project" value="UniProtKB-UniRule"/>
</dbReference>
<protein>
    <recommendedName>
        <fullName evidence="3 4">Acyl carrier protein</fullName>
        <shortName evidence="3">ACP</shortName>
    </recommendedName>
</protein>
<keyword evidence="3" id="KW-0443">Lipid metabolism</keyword>
<comment type="PTM">
    <text evidence="3">4'-phosphopantetheine is transferred from CoA to a specific serine of apo-ACP by AcpS. This modification is essential for activity because fatty acids are bound in thioester linkage to the sulfhydryl of the prosthetic group.</text>
</comment>
<comment type="caution">
    <text evidence="7">The sequence shown here is derived from an EMBL/GenBank/DDBJ whole genome shotgun (WGS) entry which is preliminary data.</text>
</comment>
<dbReference type="PROSITE" id="PS50075">
    <property type="entry name" value="CARRIER"/>
    <property type="match status" value="1"/>
</dbReference>
<evidence type="ECO:0000313" key="8">
    <source>
        <dbReference type="Proteomes" id="UP001232063"/>
    </source>
</evidence>
<dbReference type="GO" id="GO:0005829">
    <property type="term" value="C:cytosol"/>
    <property type="evidence" value="ECO:0007669"/>
    <property type="project" value="TreeGrafter"/>
</dbReference>
<comment type="function">
    <text evidence="3 5">Carrier of the growing fatty acid chain in fatty acid biosynthesis.</text>
</comment>
<comment type="pathway">
    <text evidence="3 5">Lipid metabolism; fatty acid biosynthesis.</text>
</comment>
<evidence type="ECO:0000256" key="5">
    <source>
        <dbReference type="RuleBase" id="RU003545"/>
    </source>
</evidence>
<dbReference type="PANTHER" id="PTHR20863">
    <property type="entry name" value="ACYL CARRIER PROTEIN"/>
    <property type="match status" value="1"/>
</dbReference>
<keyword evidence="3" id="KW-0276">Fatty acid metabolism</keyword>
<accession>A0AAE3R811</accession>
<keyword evidence="2 3" id="KW-0597">Phosphoprotein</keyword>
<gene>
    <name evidence="3" type="primary">acpP</name>
    <name evidence="7" type="ORF">QNI22_17475</name>
</gene>
<evidence type="ECO:0000313" key="7">
    <source>
        <dbReference type="EMBL" id="MDJ1502462.1"/>
    </source>
</evidence>
<reference evidence="7" key="1">
    <citation type="submission" date="2023-05" db="EMBL/GenBank/DDBJ databases">
        <authorList>
            <person name="Zhang X."/>
        </authorList>
    </citation>
    <scope>NUCLEOTIDE SEQUENCE</scope>
    <source>
        <strain evidence="7">BD1B2-1</strain>
    </source>
</reference>
<comment type="subcellular location">
    <subcellularLocation>
        <location evidence="3">Cytoplasm</location>
    </subcellularLocation>
</comment>
<evidence type="ECO:0000256" key="4">
    <source>
        <dbReference type="NCBIfam" id="TIGR00517"/>
    </source>
</evidence>
<dbReference type="InterPro" id="IPR009081">
    <property type="entry name" value="PP-bd_ACP"/>
</dbReference>
<dbReference type="GO" id="GO:0000035">
    <property type="term" value="F:acyl binding"/>
    <property type="evidence" value="ECO:0007669"/>
    <property type="project" value="TreeGrafter"/>
</dbReference>
<evidence type="ECO:0000256" key="3">
    <source>
        <dbReference type="HAMAP-Rule" id="MF_01217"/>
    </source>
</evidence>
<keyword evidence="3" id="KW-0963">Cytoplasm</keyword>
<dbReference type="NCBIfam" id="NF002148">
    <property type="entry name" value="PRK00982.1-2"/>
    <property type="match status" value="1"/>
</dbReference>
<keyword evidence="3" id="KW-0275">Fatty acid biosynthesis</keyword>
<dbReference type="InterPro" id="IPR003231">
    <property type="entry name" value="ACP"/>
</dbReference>
<feature type="modified residue" description="O-(pantetheine 4'-phosphoryl)serine" evidence="3">
    <location>
        <position position="37"/>
    </location>
</feature>
<dbReference type="GO" id="GO:0016020">
    <property type="term" value="C:membrane"/>
    <property type="evidence" value="ECO:0007669"/>
    <property type="project" value="GOC"/>
</dbReference>
<name>A0AAE3R811_9BACT</name>
<dbReference type="EMBL" id="JASJOU010000005">
    <property type="protein sequence ID" value="MDJ1502462.1"/>
    <property type="molecule type" value="Genomic_DNA"/>
</dbReference>
<proteinExistence type="inferred from homology"/>
<dbReference type="NCBIfam" id="NF002151">
    <property type="entry name" value="PRK00982.1-5"/>
    <property type="match status" value="1"/>
</dbReference>
<dbReference type="Pfam" id="PF00550">
    <property type="entry name" value="PP-binding"/>
    <property type="match status" value="1"/>
</dbReference>
<dbReference type="SUPFAM" id="SSF47336">
    <property type="entry name" value="ACP-like"/>
    <property type="match status" value="1"/>
</dbReference>